<keyword evidence="4" id="KW-1185">Reference proteome</keyword>
<sequence>MPVTVSKSHFKPILYPEIQKQLEKSPNSHSSTKIRKKQSKYTSIASSLYPKTLFPAISSVLSSSKTKTSHSSLRKSIQRKSVPKKSKSIVLRRSKSALSYNEHCRSHNNLRKKQIDSRQIQENGSLDSKAKYQSFAIPMSVLKSPSSSSSYPISSVEQQLSGTTGISIVSQNSKNRLSKRSLLRDKKTEDEKEKTPTTRDGTKRSVSAPIMKRKRERKREREREGKKDVLFDDIRCLSIDNVGNIDHIFLEEDDVGEEVQEGAAIIHVHEKGEEQKEEEPNTNLSPDHQTIISLETIQRERESSTPSLTILATNQSHDHSVIRTLSMTPVVSQSSINITKETTEKEKEEKVTSQQTSILEPPDRISSQIIDNEEQNDIISASKTSKISEEIEQPSTIPKEIDKKSETFEGWSDYFNSIDSTKSIVIKSKRSEEETLGKEGIIRQPPFLPAESSTTTAIRSNALQTKDLSDDSARIHRYTSFIDGFIDKHAREMSISDSTSSPDPHLSGSNYADKYDDFLGDDAYHYPSPLTLLSRTPRSSRRSQHGTPNQPSKQFIYGSSSLVVSTERDELYKHEDIRDMCMKCKNVTPQKGMISLPRCSVGAHDKIMCEKEEMERKRRRERREREKLFMKERKRKGREKTTKVYPMLDDYFESTSISKTPEGRSKNRTMRKKRKVVGRLGKEKKSGTLKSHHHANSYSTLSSSVEQFLLSTPIDQREERKERKEERKERKEAKRREKREDVIDTMISTFSSSLTLDSSIHFSSPIREVHRLQLNDSFNSSQNQHRDTSSFIGECVSSMLGEISDLKKDISILKRKEKATEVL</sequence>
<proteinExistence type="predicted"/>
<name>A0ABQ5KRU3_9EUKA</name>
<dbReference type="EMBL" id="BQXS01010941">
    <property type="protein sequence ID" value="GKT35197.1"/>
    <property type="molecule type" value="Genomic_DNA"/>
</dbReference>
<gene>
    <name evidence="3" type="ORF">ADUPG1_008404</name>
</gene>
<feature type="compositionally biased region" description="Low complexity" evidence="2">
    <location>
        <begin position="62"/>
        <end position="71"/>
    </location>
</feature>
<feature type="region of interest" description="Disordered" evidence="2">
    <location>
        <begin position="167"/>
        <end position="225"/>
    </location>
</feature>
<accession>A0ABQ5KRU3</accession>
<evidence type="ECO:0000256" key="2">
    <source>
        <dbReference type="SAM" id="MobiDB-lite"/>
    </source>
</evidence>
<reference evidence="3" key="1">
    <citation type="submission" date="2022-03" db="EMBL/GenBank/DDBJ databases">
        <title>Draft genome sequence of Aduncisulcus paluster, a free-living microaerophilic Fornicata.</title>
        <authorList>
            <person name="Yuyama I."/>
            <person name="Kume K."/>
            <person name="Tamura T."/>
            <person name="Inagaki Y."/>
            <person name="Hashimoto T."/>
        </authorList>
    </citation>
    <scope>NUCLEOTIDE SEQUENCE</scope>
    <source>
        <strain evidence="3">NY0171</strain>
    </source>
</reference>
<protein>
    <submittedName>
        <fullName evidence="3">Uncharacterized protein</fullName>
    </submittedName>
</protein>
<organism evidence="3 4">
    <name type="scientific">Aduncisulcus paluster</name>
    <dbReference type="NCBI Taxonomy" id="2918883"/>
    <lineage>
        <taxon>Eukaryota</taxon>
        <taxon>Metamonada</taxon>
        <taxon>Carpediemonas-like organisms</taxon>
        <taxon>Aduncisulcus</taxon>
    </lineage>
</organism>
<feature type="region of interest" description="Disordered" evidence="2">
    <location>
        <begin position="62"/>
        <end position="89"/>
    </location>
</feature>
<feature type="compositionally biased region" description="Polar residues" evidence="2">
    <location>
        <begin position="545"/>
        <end position="557"/>
    </location>
</feature>
<feature type="compositionally biased region" description="Basic residues" evidence="2">
    <location>
        <begin position="72"/>
        <end position="89"/>
    </location>
</feature>
<feature type="region of interest" description="Disordered" evidence="2">
    <location>
        <begin position="656"/>
        <end position="739"/>
    </location>
</feature>
<dbReference type="Proteomes" id="UP001057375">
    <property type="component" value="Unassembled WGS sequence"/>
</dbReference>
<evidence type="ECO:0000313" key="4">
    <source>
        <dbReference type="Proteomes" id="UP001057375"/>
    </source>
</evidence>
<feature type="coiled-coil region" evidence="1">
    <location>
        <begin position="604"/>
        <end position="631"/>
    </location>
</feature>
<feature type="compositionally biased region" description="Basic and acidic residues" evidence="2">
    <location>
        <begin position="715"/>
        <end position="739"/>
    </location>
</feature>
<comment type="caution">
    <text evidence="3">The sequence shown here is derived from an EMBL/GenBank/DDBJ whole genome shotgun (WGS) entry which is preliminary data.</text>
</comment>
<feature type="region of interest" description="Disordered" evidence="2">
    <location>
        <begin position="529"/>
        <end position="557"/>
    </location>
</feature>
<feature type="compositionally biased region" description="Polar residues" evidence="2">
    <location>
        <begin position="696"/>
        <end position="714"/>
    </location>
</feature>
<evidence type="ECO:0000313" key="3">
    <source>
        <dbReference type="EMBL" id="GKT35197.1"/>
    </source>
</evidence>
<feature type="compositionally biased region" description="Basic residues" evidence="2">
    <location>
        <begin position="666"/>
        <end position="677"/>
    </location>
</feature>
<evidence type="ECO:0000256" key="1">
    <source>
        <dbReference type="SAM" id="Coils"/>
    </source>
</evidence>
<keyword evidence="1" id="KW-0175">Coiled coil</keyword>
<feature type="compositionally biased region" description="Basic and acidic residues" evidence="2">
    <location>
        <begin position="182"/>
        <end position="203"/>
    </location>
</feature>
<feature type="region of interest" description="Disordered" evidence="2">
    <location>
        <begin position="18"/>
        <end position="40"/>
    </location>
</feature>